<reference evidence="1" key="1">
    <citation type="journal article" date="2014" name="Nucleic Acids Res.">
        <title>The evolutionary dynamics of variant antigen genes in Babesia reveal a history of genomic innovation underlying host-parasite interaction.</title>
        <authorList>
            <person name="Jackson A.P."/>
            <person name="Otto T.D."/>
            <person name="Darby A."/>
            <person name="Ramaprasad A."/>
            <person name="Xia D."/>
            <person name="Echaide I.E."/>
            <person name="Farber M."/>
            <person name="Gahlot S."/>
            <person name="Gamble J."/>
            <person name="Gupta D."/>
            <person name="Gupta Y."/>
            <person name="Jackson L."/>
            <person name="Malandrin L."/>
            <person name="Malas T.B."/>
            <person name="Moussa E."/>
            <person name="Nair M."/>
            <person name="Reid A.J."/>
            <person name="Sanders M."/>
            <person name="Sharma J."/>
            <person name="Tracey A."/>
            <person name="Quail M.A."/>
            <person name="Weir W."/>
            <person name="Wastling J.M."/>
            <person name="Hall N."/>
            <person name="Willadsen P."/>
            <person name="Lingelbach K."/>
            <person name="Shiels B."/>
            <person name="Tait A."/>
            <person name="Berriman M."/>
            <person name="Allred D.R."/>
            <person name="Pain A."/>
        </authorList>
    </citation>
    <scope>NUCLEOTIDE SEQUENCE</scope>
    <source>
        <strain evidence="1">1802A</strain>
    </source>
</reference>
<sequence length="453" mass="51641">MDDLGYEWYTGFRTPQAVGETIQEALNVYMDEINAVINDDSARGHMSHAKSPIEFTGINVEISHQDQLDMLERTNKAIDKWLPLCAPHIGRSDCGTSASSKLDKHGDAHECDVSTIRLQTAHHVTLFYYAMHDATQQLDDPRVEQAYELMQELCPEFQMLRDTLTPYEFAIAMLYRYFYKIQLPFERRERNDAAGVTERTSQQVPVALKHLVFVPGVVMCATALLGRNVVSVPSPDGIFGPYDNYTRGSNATMEMLLNECQELNGVMVEENHCTHVTLGVTKSYKPVVSNNICKGIKDYLQHVAEHAGSKLSEHHLTIKKVTLNKKVYDMEPKELLQCLQIYTSGHTEFKHAKPSFVELLPYLVNGEDETALLEKAKCLGFERSPETIETKQQHCYKRTKCFVSEDMKWIYIRRLPIDRDMGHGKGDVKDDWVVDAYLCALDRTINGKIQFYA</sequence>
<dbReference type="AlphaFoldDB" id="A0AAD9LJ99"/>
<name>A0AAD9LJ99_BABDI</name>
<proteinExistence type="predicted"/>
<dbReference type="EMBL" id="JAHBMH010000024">
    <property type="protein sequence ID" value="KAK1938738.1"/>
    <property type="molecule type" value="Genomic_DNA"/>
</dbReference>
<organism evidence="1 2">
    <name type="scientific">Babesia divergens</name>
    <dbReference type="NCBI Taxonomy" id="32595"/>
    <lineage>
        <taxon>Eukaryota</taxon>
        <taxon>Sar</taxon>
        <taxon>Alveolata</taxon>
        <taxon>Apicomplexa</taxon>
        <taxon>Aconoidasida</taxon>
        <taxon>Piroplasmida</taxon>
        <taxon>Babesiidae</taxon>
        <taxon>Babesia</taxon>
    </lineage>
</organism>
<reference evidence="1" key="2">
    <citation type="submission" date="2021-05" db="EMBL/GenBank/DDBJ databases">
        <authorList>
            <person name="Pain A."/>
        </authorList>
    </citation>
    <scope>NUCLEOTIDE SEQUENCE</scope>
    <source>
        <strain evidence="1">1802A</strain>
    </source>
</reference>
<accession>A0AAD9LJ99</accession>
<evidence type="ECO:0000313" key="2">
    <source>
        <dbReference type="Proteomes" id="UP001195914"/>
    </source>
</evidence>
<comment type="caution">
    <text evidence="1">The sequence shown here is derived from an EMBL/GenBank/DDBJ whole genome shotgun (WGS) entry which is preliminary data.</text>
</comment>
<evidence type="ECO:0000313" key="1">
    <source>
        <dbReference type="EMBL" id="KAK1938738.1"/>
    </source>
</evidence>
<dbReference type="Proteomes" id="UP001195914">
    <property type="component" value="Unassembled WGS sequence"/>
</dbReference>
<gene>
    <name evidence="1" type="ORF">X943_003973</name>
</gene>
<protein>
    <submittedName>
        <fullName evidence="1">Uncharacterized protein</fullName>
    </submittedName>
</protein>
<keyword evidence="2" id="KW-1185">Reference proteome</keyword>